<evidence type="ECO:0000256" key="3">
    <source>
        <dbReference type="ARBA" id="ARBA00022989"/>
    </source>
</evidence>
<feature type="transmembrane region" description="Helical" evidence="5">
    <location>
        <begin position="278"/>
        <end position="297"/>
    </location>
</feature>
<proteinExistence type="predicted"/>
<feature type="transmembrane region" description="Helical" evidence="5">
    <location>
        <begin position="370"/>
        <end position="390"/>
    </location>
</feature>
<dbReference type="GO" id="GO:0022857">
    <property type="term" value="F:transmembrane transporter activity"/>
    <property type="evidence" value="ECO:0007669"/>
    <property type="project" value="InterPro"/>
</dbReference>
<evidence type="ECO:0000256" key="5">
    <source>
        <dbReference type="SAM" id="Phobius"/>
    </source>
</evidence>
<comment type="subcellular location">
    <subcellularLocation>
        <location evidence="1">Cell membrane</location>
        <topology evidence="1">Multi-pass membrane protein</topology>
    </subcellularLocation>
</comment>
<feature type="transmembrane region" description="Helical" evidence="5">
    <location>
        <begin position="101"/>
        <end position="125"/>
    </location>
</feature>
<dbReference type="InterPro" id="IPR036259">
    <property type="entry name" value="MFS_trans_sf"/>
</dbReference>
<dbReference type="SUPFAM" id="SSF103473">
    <property type="entry name" value="MFS general substrate transporter"/>
    <property type="match status" value="1"/>
</dbReference>
<feature type="transmembrane region" description="Helical" evidence="5">
    <location>
        <begin position="76"/>
        <end position="95"/>
    </location>
</feature>
<reference evidence="7" key="1">
    <citation type="submission" date="2021-05" db="EMBL/GenBank/DDBJ databases">
        <authorList>
            <person name="Pietrasiak N."/>
            <person name="Ward R."/>
            <person name="Stajich J.E."/>
            <person name="Kurbessoian T."/>
        </authorList>
    </citation>
    <scope>NUCLEOTIDE SEQUENCE</scope>
    <source>
        <strain evidence="7">GSE-TBD4-15B</strain>
    </source>
</reference>
<protein>
    <submittedName>
        <fullName evidence="7">MFS transporter</fullName>
    </submittedName>
</protein>
<dbReference type="GO" id="GO:0005886">
    <property type="term" value="C:plasma membrane"/>
    <property type="evidence" value="ECO:0007669"/>
    <property type="project" value="UniProtKB-SubCell"/>
</dbReference>
<feature type="transmembrane region" description="Helical" evidence="5">
    <location>
        <begin position="12"/>
        <end position="40"/>
    </location>
</feature>
<evidence type="ECO:0000256" key="2">
    <source>
        <dbReference type="ARBA" id="ARBA00022692"/>
    </source>
</evidence>
<feature type="transmembrane region" description="Helical" evidence="5">
    <location>
        <begin position="217"/>
        <end position="238"/>
    </location>
</feature>
<name>A0A951P858_9CYAN</name>
<dbReference type="PANTHER" id="PTHR23534:SF1">
    <property type="entry name" value="MAJOR FACILITATOR SUPERFAMILY PROTEIN"/>
    <property type="match status" value="1"/>
</dbReference>
<accession>A0A951P858</accession>
<dbReference type="AlphaFoldDB" id="A0A951P858"/>
<keyword evidence="2 5" id="KW-0812">Transmembrane</keyword>
<comment type="caution">
    <text evidence="7">The sequence shown here is derived from an EMBL/GenBank/DDBJ whole genome shotgun (WGS) entry which is preliminary data.</text>
</comment>
<dbReference type="InterPro" id="IPR011701">
    <property type="entry name" value="MFS"/>
</dbReference>
<sequence>MNRTYGEAKRTVALLVLCQAISMTSITMLFTVAALIGAALSSDKSLATLPVALLQVAVMLTTIPASLIMQRWGRRAGFGLGTVVGMVGAGLAVVAVLMQSFSLFCLATVLFGIFNGFAGFYRFAAADAATDSFRPQAISLVVAGGVVAAVLGPSTASWAKDWLSVPFAGSLLPIVGLQALTLVVLQSLDLLPMTIASGKSGAGESSRPLGIILRQPLFGVAAISSMVGYSVMVLLMTATPLAMTAVPHPFSQAAFVIQWHVLGMFAPSFVTGSLIQRFGVLNIILGGIGLNLLAIGINLNGTSVQNFLVALTLLGIGWNWMFVGATTLLTQAYLPSEKAKTQAAHDFLMFSSVALSAFLSGRLLNSLGWATVNQLATLPLLIALGAVLWLRFSPQAISPSEG</sequence>
<reference evidence="7" key="2">
    <citation type="journal article" date="2022" name="Microbiol. Resour. Announc.">
        <title>Metagenome Sequencing to Explore Phylogenomics of Terrestrial Cyanobacteria.</title>
        <authorList>
            <person name="Ward R.D."/>
            <person name="Stajich J.E."/>
            <person name="Johansen J.R."/>
            <person name="Huntemann M."/>
            <person name="Clum A."/>
            <person name="Foster B."/>
            <person name="Foster B."/>
            <person name="Roux S."/>
            <person name="Palaniappan K."/>
            <person name="Varghese N."/>
            <person name="Mukherjee S."/>
            <person name="Reddy T.B.K."/>
            <person name="Daum C."/>
            <person name="Copeland A."/>
            <person name="Chen I.A."/>
            <person name="Ivanova N.N."/>
            <person name="Kyrpides N.C."/>
            <person name="Shapiro N."/>
            <person name="Eloe-Fadrosh E.A."/>
            <person name="Pietrasiak N."/>
        </authorList>
    </citation>
    <scope>NUCLEOTIDE SEQUENCE</scope>
    <source>
        <strain evidence="7">GSE-TBD4-15B</strain>
    </source>
</reference>
<organism evidence="7 8">
    <name type="scientific">Pegethrix bostrychoides GSE-TBD4-15B</name>
    <dbReference type="NCBI Taxonomy" id="2839662"/>
    <lineage>
        <taxon>Bacteria</taxon>
        <taxon>Bacillati</taxon>
        <taxon>Cyanobacteriota</taxon>
        <taxon>Cyanophyceae</taxon>
        <taxon>Oculatellales</taxon>
        <taxon>Oculatellaceae</taxon>
        <taxon>Pegethrix</taxon>
    </lineage>
</organism>
<evidence type="ECO:0000256" key="1">
    <source>
        <dbReference type="ARBA" id="ARBA00004651"/>
    </source>
</evidence>
<dbReference type="EMBL" id="JAHHHV010000015">
    <property type="protein sequence ID" value="MBW4464524.1"/>
    <property type="molecule type" value="Genomic_DNA"/>
</dbReference>
<dbReference type="InterPro" id="IPR020846">
    <property type="entry name" value="MFS_dom"/>
</dbReference>
<dbReference type="PANTHER" id="PTHR23534">
    <property type="entry name" value="MFS PERMEASE"/>
    <property type="match status" value="1"/>
</dbReference>
<evidence type="ECO:0000313" key="7">
    <source>
        <dbReference type="EMBL" id="MBW4464524.1"/>
    </source>
</evidence>
<feature type="transmembrane region" description="Helical" evidence="5">
    <location>
        <begin position="309"/>
        <end position="334"/>
    </location>
</feature>
<keyword evidence="3 5" id="KW-1133">Transmembrane helix</keyword>
<keyword evidence="4 5" id="KW-0472">Membrane</keyword>
<feature type="transmembrane region" description="Helical" evidence="5">
    <location>
        <begin position="137"/>
        <end position="159"/>
    </location>
</feature>
<dbReference type="Pfam" id="PF07690">
    <property type="entry name" value="MFS_1"/>
    <property type="match status" value="1"/>
</dbReference>
<dbReference type="Proteomes" id="UP000707356">
    <property type="component" value="Unassembled WGS sequence"/>
</dbReference>
<dbReference type="Gene3D" id="1.20.1250.20">
    <property type="entry name" value="MFS general substrate transporter like domains"/>
    <property type="match status" value="1"/>
</dbReference>
<evidence type="ECO:0000313" key="8">
    <source>
        <dbReference type="Proteomes" id="UP000707356"/>
    </source>
</evidence>
<feature type="domain" description="Major facilitator superfamily (MFS) profile" evidence="6">
    <location>
        <begin position="216"/>
        <end position="402"/>
    </location>
</feature>
<dbReference type="PROSITE" id="PS50850">
    <property type="entry name" value="MFS"/>
    <property type="match status" value="1"/>
</dbReference>
<gene>
    <name evidence="7" type="ORF">KME07_03665</name>
</gene>
<evidence type="ECO:0000259" key="6">
    <source>
        <dbReference type="PROSITE" id="PS50850"/>
    </source>
</evidence>
<feature type="transmembrane region" description="Helical" evidence="5">
    <location>
        <begin position="171"/>
        <end position="196"/>
    </location>
</feature>
<evidence type="ECO:0000256" key="4">
    <source>
        <dbReference type="ARBA" id="ARBA00023136"/>
    </source>
</evidence>
<feature type="transmembrane region" description="Helical" evidence="5">
    <location>
        <begin position="46"/>
        <end position="69"/>
    </location>
</feature>